<protein>
    <submittedName>
        <fullName evidence="2">Uncharacterized protein</fullName>
    </submittedName>
</protein>
<evidence type="ECO:0000313" key="2">
    <source>
        <dbReference type="EMBL" id="EFX68614.1"/>
    </source>
</evidence>
<feature type="compositionally biased region" description="Polar residues" evidence="1">
    <location>
        <begin position="180"/>
        <end position="194"/>
    </location>
</feature>
<organism evidence="2 3">
    <name type="scientific">Daphnia pulex</name>
    <name type="common">Water flea</name>
    <dbReference type="NCBI Taxonomy" id="6669"/>
    <lineage>
        <taxon>Eukaryota</taxon>
        <taxon>Metazoa</taxon>
        <taxon>Ecdysozoa</taxon>
        <taxon>Arthropoda</taxon>
        <taxon>Crustacea</taxon>
        <taxon>Branchiopoda</taxon>
        <taxon>Diplostraca</taxon>
        <taxon>Cladocera</taxon>
        <taxon>Anomopoda</taxon>
        <taxon>Daphniidae</taxon>
        <taxon>Daphnia</taxon>
    </lineage>
</organism>
<reference evidence="2 3" key="1">
    <citation type="journal article" date="2011" name="Science">
        <title>The ecoresponsive genome of Daphnia pulex.</title>
        <authorList>
            <person name="Colbourne J.K."/>
            <person name="Pfrender M.E."/>
            <person name="Gilbert D."/>
            <person name="Thomas W.K."/>
            <person name="Tucker A."/>
            <person name="Oakley T.H."/>
            <person name="Tokishita S."/>
            <person name="Aerts A."/>
            <person name="Arnold G.J."/>
            <person name="Basu M.K."/>
            <person name="Bauer D.J."/>
            <person name="Caceres C.E."/>
            <person name="Carmel L."/>
            <person name="Casola C."/>
            <person name="Choi J.H."/>
            <person name="Detter J.C."/>
            <person name="Dong Q."/>
            <person name="Dusheyko S."/>
            <person name="Eads B.D."/>
            <person name="Frohlich T."/>
            <person name="Geiler-Samerotte K.A."/>
            <person name="Gerlach D."/>
            <person name="Hatcher P."/>
            <person name="Jogdeo S."/>
            <person name="Krijgsveld J."/>
            <person name="Kriventseva E.V."/>
            <person name="Kultz D."/>
            <person name="Laforsch C."/>
            <person name="Lindquist E."/>
            <person name="Lopez J."/>
            <person name="Manak J.R."/>
            <person name="Muller J."/>
            <person name="Pangilinan J."/>
            <person name="Patwardhan R.P."/>
            <person name="Pitluck S."/>
            <person name="Pritham E.J."/>
            <person name="Rechtsteiner A."/>
            <person name="Rho M."/>
            <person name="Rogozin I.B."/>
            <person name="Sakarya O."/>
            <person name="Salamov A."/>
            <person name="Schaack S."/>
            <person name="Shapiro H."/>
            <person name="Shiga Y."/>
            <person name="Skalitzky C."/>
            <person name="Smith Z."/>
            <person name="Souvorov A."/>
            <person name="Sung W."/>
            <person name="Tang Z."/>
            <person name="Tsuchiya D."/>
            <person name="Tu H."/>
            <person name="Vos H."/>
            <person name="Wang M."/>
            <person name="Wolf Y.I."/>
            <person name="Yamagata H."/>
            <person name="Yamada T."/>
            <person name="Ye Y."/>
            <person name="Shaw J.R."/>
            <person name="Andrews J."/>
            <person name="Crease T.J."/>
            <person name="Tang H."/>
            <person name="Lucas S.M."/>
            <person name="Robertson H.M."/>
            <person name="Bork P."/>
            <person name="Koonin E.V."/>
            <person name="Zdobnov E.M."/>
            <person name="Grigoriev I.V."/>
            <person name="Lynch M."/>
            <person name="Boore J.L."/>
        </authorList>
    </citation>
    <scope>NUCLEOTIDE SEQUENCE [LARGE SCALE GENOMIC DNA]</scope>
</reference>
<dbReference type="HOGENOM" id="CLU_998396_0_0_1"/>
<dbReference type="Proteomes" id="UP000000305">
    <property type="component" value="Unassembled WGS sequence"/>
</dbReference>
<sequence>MVACACALPRLQVNVPLPKLHFRGSTLNVTVLNVTHCLCLGYYGEGPRLVPAAGPAAVLLTILMASSYIRGHQQDNEELVLSGLLREASEAAVCLSPSFLILIQEDRLFIIILFVNLLIVKAPEPSASSVPLEERQTSFDLKTDPSAVLFTPAETLQIAIHKAAIKASLSRQITERNIGDPSSPSLAPQSQGANKKTHPLDGAITPEKANPLVEAVQKNPPQLIRAKTSPKLTPPASAFNFKSAPVVSPPSPPVTNLPEAPLKKAADPPVAPVESESSD</sequence>
<evidence type="ECO:0000256" key="1">
    <source>
        <dbReference type="SAM" id="MobiDB-lite"/>
    </source>
</evidence>
<dbReference type="InParanoid" id="E9HI20"/>
<gene>
    <name evidence="2" type="ORF">DAPPUDRAFT_259872</name>
</gene>
<feature type="region of interest" description="Disordered" evidence="1">
    <location>
        <begin position="219"/>
        <end position="279"/>
    </location>
</feature>
<name>E9HI20_DAPPU</name>
<keyword evidence="3" id="KW-1185">Reference proteome</keyword>
<dbReference type="AlphaFoldDB" id="E9HI20"/>
<evidence type="ECO:0000313" key="3">
    <source>
        <dbReference type="Proteomes" id="UP000000305"/>
    </source>
</evidence>
<accession>E9HI20</accession>
<dbReference type="EMBL" id="GL732652">
    <property type="protein sequence ID" value="EFX68614.1"/>
    <property type="molecule type" value="Genomic_DNA"/>
</dbReference>
<proteinExistence type="predicted"/>
<feature type="region of interest" description="Disordered" evidence="1">
    <location>
        <begin position="176"/>
        <end position="205"/>
    </location>
</feature>
<dbReference type="KEGG" id="dpx:DAPPUDRAFT_259872"/>